<dbReference type="SMART" id="SM00325">
    <property type="entry name" value="RhoGEF"/>
    <property type="match status" value="1"/>
</dbReference>
<dbReference type="AlphaFoldDB" id="A0AAW1VGI0"/>
<protein>
    <recommendedName>
        <fullName evidence="5">DH domain-containing protein</fullName>
    </recommendedName>
</protein>
<dbReference type="SUPFAM" id="SSF50729">
    <property type="entry name" value="PH domain-like"/>
    <property type="match status" value="1"/>
</dbReference>
<feature type="compositionally biased region" description="Basic and acidic residues" evidence="4">
    <location>
        <begin position="61"/>
        <end position="72"/>
    </location>
</feature>
<dbReference type="Pfam" id="PF17838">
    <property type="entry name" value="PH_16"/>
    <property type="match status" value="1"/>
</dbReference>
<dbReference type="Gene3D" id="1.20.900.10">
    <property type="entry name" value="Dbl homology (DH) domain"/>
    <property type="match status" value="1"/>
</dbReference>
<evidence type="ECO:0000259" key="5">
    <source>
        <dbReference type="PROSITE" id="PS50010"/>
    </source>
</evidence>
<evidence type="ECO:0000256" key="4">
    <source>
        <dbReference type="SAM" id="MobiDB-lite"/>
    </source>
</evidence>
<gene>
    <name evidence="6" type="ORF">WA026_014556</name>
</gene>
<evidence type="ECO:0000313" key="6">
    <source>
        <dbReference type="EMBL" id="KAK9891314.1"/>
    </source>
</evidence>
<organism evidence="6 7">
    <name type="scientific">Henosepilachna vigintioctopunctata</name>
    <dbReference type="NCBI Taxonomy" id="420089"/>
    <lineage>
        <taxon>Eukaryota</taxon>
        <taxon>Metazoa</taxon>
        <taxon>Ecdysozoa</taxon>
        <taxon>Arthropoda</taxon>
        <taxon>Hexapoda</taxon>
        <taxon>Insecta</taxon>
        <taxon>Pterygota</taxon>
        <taxon>Neoptera</taxon>
        <taxon>Endopterygota</taxon>
        <taxon>Coleoptera</taxon>
        <taxon>Polyphaga</taxon>
        <taxon>Cucujiformia</taxon>
        <taxon>Coccinelloidea</taxon>
        <taxon>Coccinellidae</taxon>
        <taxon>Epilachninae</taxon>
        <taxon>Epilachnini</taxon>
        <taxon>Henosepilachna</taxon>
    </lineage>
</organism>
<name>A0AAW1VGI0_9CUCU</name>
<dbReference type="GO" id="GO:0007186">
    <property type="term" value="P:G protein-coupled receptor signaling pathway"/>
    <property type="evidence" value="ECO:0007669"/>
    <property type="project" value="TreeGrafter"/>
</dbReference>
<keyword evidence="3" id="KW-0597">Phosphoprotein</keyword>
<feature type="compositionally biased region" description="Basic and acidic residues" evidence="4">
    <location>
        <begin position="96"/>
        <end position="105"/>
    </location>
</feature>
<dbReference type="Pfam" id="PF00621">
    <property type="entry name" value="RhoGEF"/>
    <property type="match status" value="1"/>
</dbReference>
<evidence type="ECO:0000256" key="3">
    <source>
        <dbReference type="ARBA" id="ARBA00022553"/>
    </source>
</evidence>
<keyword evidence="7" id="KW-1185">Reference proteome</keyword>
<proteinExistence type="predicted"/>
<dbReference type="InterPro" id="IPR041020">
    <property type="entry name" value="PH_16"/>
</dbReference>
<dbReference type="InterPro" id="IPR000219">
    <property type="entry name" value="DH_dom"/>
</dbReference>
<evidence type="ECO:0000313" key="7">
    <source>
        <dbReference type="Proteomes" id="UP001431783"/>
    </source>
</evidence>
<feature type="domain" description="DH" evidence="5">
    <location>
        <begin position="201"/>
        <end position="393"/>
    </location>
</feature>
<dbReference type="GO" id="GO:0001664">
    <property type="term" value="F:G protein-coupled receptor binding"/>
    <property type="evidence" value="ECO:0007669"/>
    <property type="project" value="TreeGrafter"/>
</dbReference>
<dbReference type="EMBL" id="JARQZJ010000128">
    <property type="protein sequence ID" value="KAK9891314.1"/>
    <property type="molecule type" value="Genomic_DNA"/>
</dbReference>
<dbReference type="Proteomes" id="UP001431783">
    <property type="component" value="Unassembled WGS sequence"/>
</dbReference>
<comment type="caution">
    <text evidence="6">The sequence shown here is derived from an EMBL/GenBank/DDBJ whole genome shotgun (WGS) entry which is preliminary data.</text>
</comment>
<comment type="subcellular location">
    <subcellularLocation>
        <location evidence="1">Cytoplasm</location>
    </subcellularLocation>
</comment>
<dbReference type="PROSITE" id="PS50010">
    <property type="entry name" value="DH_2"/>
    <property type="match status" value="1"/>
</dbReference>
<feature type="compositionally biased region" description="Basic and acidic residues" evidence="4">
    <location>
        <begin position="32"/>
        <end position="52"/>
    </location>
</feature>
<dbReference type="GO" id="GO:0005085">
    <property type="term" value="F:guanyl-nucleotide exchange factor activity"/>
    <property type="evidence" value="ECO:0007669"/>
    <property type="project" value="InterPro"/>
</dbReference>
<evidence type="ECO:0000256" key="2">
    <source>
        <dbReference type="ARBA" id="ARBA00022490"/>
    </source>
</evidence>
<dbReference type="PANTHER" id="PTHR45872:SF2">
    <property type="entry name" value="RHO GUANINE NUCLEOTIDE EXCHANGE FACTOR 2, ISOFORM D"/>
    <property type="match status" value="1"/>
</dbReference>
<accession>A0AAW1VGI0</accession>
<dbReference type="InterPro" id="IPR035899">
    <property type="entry name" value="DBL_dom_sf"/>
</dbReference>
<dbReference type="InterPro" id="IPR011993">
    <property type="entry name" value="PH-like_dom_sf"/>
</dbReference>
<dbReference type="GO" id="GO:0005737">
    <property type="term" value="C:cytoplasm"/>
    <property type="evidence" value="ECO:0007669"/>
    <property type="project" value="UniProtKB-SubCell"/>
</dbReference>
<dbReference type="Gene3D" id="2.30.29.30">
    <property type="entry name" value="Pleckstrin-homology domain (PH domain)/Phosphotyrosine-binding domain (PTB)"/>
    <property type="match status" value="1"/>
</dbReference>
<dbReference type="CDD" id="cd00160">
    <property type="entry name" value="RhoGEF"/>
    <property type="match status" value="1"/>
</dbReference>
<dbReference type="CDD" id="cd13329">
    <property type="entry name" value="PH_RhoGEF"/>
    <property type="match status" value="1"/>
</dbReference>
<dbReference type="SUPFAM" id="SSF48065">
    <property type="entry name" value="DBL homology domain (DH-domain)"/>
    <property type="match status" value="1"/>
</dbReference>
<dbReference type="PANTHER" id="PTHR45872">
    <property type="entry name" value="RHO GUANINE NUCLEOTIDE EXCHANGE FACTOR 2, ISOFORM D"/>
    <property type="match status" value="1"/>
</dbReference>
<evidence type="ECO:0000256" key="1">
    <source>
        <dbReference type="ARBA" id="ARBA00004496"/>
    </source>
</evidence>
<feature type="compositionally biased region" description="Low complexity" evidence="4">
    <location>
        <begin position="128"/>
        <end position="149"/>
    </location>
</feature>
<feature type="compositionally biased region" description="Polar residues" evidence="4">
    <location>
        <begin position="150"/>
        <end position="160"/>
    </location>
</feature>
<keyword evidence="2" id="KW-0963">Cytoplasm</keyword>
<sequence>MGFCGISGGIAVAFVGQGHRESKPSQPVSRSGSDRRPDSVREEVGGTKHHDSPAGGSPESGQDKNDDNHHANLDSSVSLPSGGNKKRTSSNINRSESVKEQSEKQRKQRRNISDPSQNTSSHHDVDHSGFSNTTDSGSSSNSNSSISFNGRLSESPSNPNDPLRGNRSDGDSDMDADSDHINWQDLISTEQLNNLPQHEKNRQDVINELFYTEKSHMRSLNVLHKIFYKPLQKSQVLKPDELTLIFPNIKELLQIHRQFNRDMMLKRREDPIVSNLGDLLLNMFGGPTGEAFKEAAAKFCERQQLALELIKERRKRDSKFESILCEGEKKRQCRRLQLQAILPVEMQRLSKYPLLLERLVRALQDGNGNDEEIGKLSRAHQLCKDIVNHVNEAAKMALNQARLEEIQKHLDQSNFERSNDPISQEFRPLDLTKYRLVREGPMHLRRPNKSSALVHVLLMEEVVVILHKEGDRFLLKNFQSGTPGQTNPLSPIIKISTLLVRINAVCKNALFLVNTSTNNSQMYDLRAEDDAKRDV</sequence>
<feature type="region of interest" description="Disordered" evidence="4">
    <location>
        <begin position="15"/>
        <end position="178"/>
    </location>
</feature>
<reference evidence="6 7" key="1">
    <citation type="submission" date="2023-03" db="EMBL/GenBank/DDBJ databases">
        <title>Genome insight into feeding habits of ladybird beetles.</title>
        <authorList>
            <person name="Li H.-S."/>
            <person name="Huang Y.-H."/>
            <person name="Pang H."/>
        </authorList>
    </citation>
    <scope>NUCLEOTIDE SEQUENCE [LARGE SCALE GENOMIC DNA]</scope>
    <source>
        <strain evidence="6">SYSU_2023b</strain>
        <tissue evidence="6">Whole body</tissue>
    </source>
</reference>